<dbReference type="GO" id="GO:0003993">
    <property type="term" value="F:acid phosphatase activity"/>
    <property type="evidence" value="ECO:0007669"/>
    <property type="project" value="InterPro"/>
</dbReference>
<proteinExistence type="predicted"/>
<dbReference type="EMBL" id="GL573388">
    <property type="protein sequence ID" value="ELR05468.1"/>
    <property type="molecule type" value="Genomic_DNA"/>
</dbReference>
<sequence>MFSSLGAAAFVATFTQPLATQPCNHALGPTQIRLAYAGDNGMAVSWNTNRQLTKPTVYYNKHEKKVLKHFATSKISTTYPTSSTYNNHVISDLKPDTTSILRVV</sequence>
<keyword evidence="3" id="KW-1185">Reference proteome</keyword>
<dbReference type="VEuPathDB" id="FungiDB:GMDG_07390"/>
<dbReference type="Pfam" id="PF16656">
    <property type="entry name" value="Pur_ac_phosph_N"/>
    <property type="match status" value="1"/>
</dbReference>
<accession>L8FYA7</accession>
<dbReference type="InParanoid" id="L8FYA7"/>
<dbReference type="HOGENOM" id="CLU_2251217_0_0_1"/>
<dbReference type="InterPro" id="IPR008963">
    <property type="entry name" value="Purple_acid_Pase-like_N"/>
</dbReference>
<dbReference type="Gene3D" id="2.60.40.380">
    <property type="entry name" value="Purple acid phosphatase-like, N-terminal"/>
    <property type="match status" value="1"/>
</dbReference>
<dbReference type="Proteomes" id="UP000011064">
    <property type="component" value="Unassembled WGS sequence"/>
</dbReference>
<dbReference type="GO" id="GO:0046872">
    <property type="term" value="F:metal ion binding"/>
    <property type="evidence" value="ECO:0007669"/>
    <property type="project" value="InterPro"/>
</dbReference>
<evidence type="ECO:0000259" key="1">
    <source>
        <dbReference type="Pfam" id="PF16656"/>
    </source>
</evidence>
<evidence type="ECO:0000313" key="2">
    <source>
        <dbReference type="EMBL" id="ELR05468.1"/>
    </source>
</evidence>
<feature type="domain" description="Purple acid phosphatase N-terminal" evidence="1">
    <location>
        <begin position="29"/>
        <end position="98"/>
    </location>
</feature>
<dbReference type="InterPro" id="IPR015914">
    <property type="entry name" value="PAPs_N"/>
</dbReference>
<dbReference type="AlphaFoldDB" id="L8FYA7"/>
<evidence type="ECO:0000313" key="3">
    <source>
        <dbReference type="Proteomes" id="UP000011064"/>
    </source>
</evidence>
<protein>
    <recommendedName>
        <fullName evidence="1">Purple acid phosphatase N-terminal domain-containing protein</fullName>
    </recommendedName>
</protein>
<dbReference type="STRING" id="658429.L8FYA7"/>
<reference evidence="3" key="1">
    <citation type="submission" date="2010-09" db="EMBL/GenBank/DDBJ databases">
        <title>The genome sequence of Geomyces destructans 20631-21.</title>
        <authorList>
            <consortium name="The Broad Institute Genome Sequencing Platform"/>
            <person name="Cuomo C.A."/>
            <person name="Blehert D.S."/>
            <person name="Lorch J.M."/>
            <person name="Young S.K."/>
            <person name="Zeng Q."/>
            <person name="Gargeya S."/>
            <person name="Fitzgerald M."/>
            <person name="Haas B."/>
            <person name="Abouelleil A."/>
            <person name="Alvarado L."/>
            <person name="Arachchi H.M."/>
            <person name="Berlin A."/>
            <person name="Brown A."/>
            <person name="Chapman S.B."/>
            <person name="Chen Z."/>
            <person name="Dunbar C."/>
            <person name="Freedman E."/>
            <person name="Gearin G."/>
            <person name="Gellesch M."/>
            <person name="Goldberg J."/>
            <person name="Griggs A."/>
            <person name="Gujja S."/>
            <person name="Heiman D."/>
            <person name="Howarth C."/>
            <person name="Larson L."/>
            <person name="Lui A."/>
            <person name="MacDonald P.J.P."/>
            <person name="Montmayeur A."/>
            <person name="Murphy C."/>
            <person name="Neiman D."/>
            <person name="Pearson M."/>
            <person name="Priest M."/>
            <person name="Roberts A."/>
            <person name="Saif S."/>
            <person name="Shea T."/>
            <person name="Shenoy N."/>
            <person name="Sisk P."/>
            <person name="Stolte C."/>
            <person name="Sykes S."/>
            <person name="Wortman J."/>
            <person name="Nusbaum C."/>
            <person name="Birren B."/>
        </authorList>
    </citation>
    <scope>NUCLEOTIDE SEQUENCE [LARGE SCALE GENOMIC DNA]</scope>
    <source>
        <strain evidence="3">ATCC MYA-4855 / 20631-21</strain>
    </source>
</reference>
<organism evidence="2 3">
    <name type="scientific">Pseudogymnoascus destructans (strain ATCC MYA-4855 / 20631-21)</name>
    <name type="common">Bat white-nose syndrome fungus</name>
    <name type="synonym">Geomyces destructans</name>
    <dbReference type="NCBI Taxonomy" id="658429"/>
    <lineage>
        <taxon>Eukaryota</taxon>
        <taxon>Fungi</taxon>
        <taxon>Dikarya</taxon>
        <taxon>Ascomycota</taxon>
        <taxon>Pezizomycotina</taxon>
        <taxon>Leotiomycetes</taxon>
        <taxon>Thelebolales</taxon>
        <taxon>Thelebolaceae</taxon>
        <taxon>Pseudogymnoascus</taxon>
    </lineage>
</organism>
<dbReference type="SUPFAM" id="SSF49363">
    <property type="entry name" value="Purple acid phosphatase, N-terminal domain"/>
    <property type="match status" value="1"/>
</dbReference>
<name>L8FYA7_PSED2</name>
<gene>
    <name evidence="2" type="ORF">GMDG_07390</name>
</gene>